<dbReference type="EMBL" id="JAFFHC010000005">
    <property type="protein sequence ID" value="KAK4676007.1"/>
    <property type="molecule type" value="Genomic_DNA"/>
</dbReference>
<dbReference type="RefSeq" id="XP_062799477.1">
    <property type="nucleotide sequence ID" value="XM_062940840.1"/>
</dbReference>
<keyword evidence="2" id="KW-1185">Reference proteome</keyword>
<gene>
    <name evidence="1" type="ORF">QC764_0084020</name>
</gene>
<accession>A0ABR0I6K2</accession>
<dbReference type="GeneID" id="87961548"/>
<dbReference type="Gene3D" id="1.10.510.10">
    <property type="entry name" value="Transferase(Phosphotransferase) domain 1"/>
    <property type="match status" value="1"/>
</dbReference>
<organism evidence="1 2">
    <name type="scientific">Podospora pseudoanserina</name>
    <dbReference type="NCBI Taxonomy" id="2609844"/>
    <lineage>
        <taxon>Eukaryota</taxon>
        <taxon>Fungi</taxon>
        <taxon>Dikarya</taxon>
        <taxon>Ascomycota</taxon>
        <taxon>Pezizomycotina</taxon>
        <taxon>Sordariomycetes</taxon>
        <taxon>Sordariomycetidae</taxon>
        <taxon>Sordariales</taxon>
        <taxon>Podosporaceae</taxon>
        <taxon>Podospora</taxon>
    </lineage>
</organism>
<dbReference type="Proteomes" id="UP001323617">
    <property type="component" value="Unassembled WGS sequence"/>
</dbReference>
<name>A0ABR0I6K2_9PEZI</name>
<reference evidence="1 2" key="1">
    <citation type="journal article" date="2023" name="bioRxiv">
        <title>High-quality genome assemblies of four members of thePodospora anserinaspecies complex.</title>
        <authorList>
            <person name="Ament-Velasquez S.L."/>
            <person name="Vogan A.A."/>
            <person name="Wallerman O."/>
            <person name="Hartmann F."/>
            <person name="Gautier V."/>
            <person name="Silar P."/>
            <person name="Giraud T."/>
            <person name="Johannesson H."/>
        </authorList>
    </citation>
    <scope>NUCLEOTIDE SEQUENCE [LARGE SCALE GENOMIC DNA]</scope>
    <source>
        <strain evidence="1 2">CBS 124.78</strain>
    </source>
</reference>
<proteinExistence type="predicted"/>
<evidence type="ECO:0000313" key="2">
    <source>
        <dbReference type="Proteomes" id="UP001323617"/>
    </source>
</evidence>
<sequence length="119" mass="13550">MVYVVSQAKYYSNKAENGYKSSWKYGFKFYDLGMIGFGHKQMIQAKKKDRSNFDAPELAEPDIYSPNLTTKADVWSLGRIFSETLVWSHFGDSGRLLFTTLCMGVGGYWHIVTLKPSLS</sequence>
<evidence type="ECO:0000313" key="1">
    <source>
        <dbReference type="EMBL" id="KAK4676007.1"/>
    </source>
</evidence>
<comment type="caution">
    <text evidence="1">The sequence shown here is derived from an EMBL/GenBank/DDBJ whole genome shotgun (WGS) entry which is preliminary data.</text>
</comment>
<evidence type="ECO:0008006" key="3">
    <source>
        <dbReference type="Google" id="ProtNLM"/>
    </source>
</evidence>
<protein>
    <recommendedName>
        <fullName evidence="3">Protein kinase domain-containing protein</fullName>
    </recommendedName>
</protein>